<dbReference type="Gene3D" id="2.60.120.200">
    <property type="match status" value="1"/>
</dbReference>
<protein>
    <recommendedName>
        <fullName evidence="16">Protein kinase domain-containing protein</fullName>
    </recommendedName>
</protein>
<keyword evidence="12 14" id="KW-0472">Membrane</keyword>
<sequence length="705" mass="77730">MFYINLFVLSALLVKVLLLITLLGDAATQVGCFNLSYSTFQESNRQDFWISNESNILKDALQVTYDLSGAPISNLSGRILSKKPFKLWSRKKGTTASFNSTFVLNILSQTSPGGEGMAFILTGSGERSTPNNSDGQWLGIVNASTNGSSSLSKIVAIEFDTRKSYAEDIDSNHVGVDLNSINSVVQVPLSGYGVNLSNGMNVKAIIQYHGISKTLFVFIDNGTGSSMANPVISIPLNLSDYLPEEVYVGFSASTGDGTQLNCVKSWYFTGVDIKDSPGHIWFWITIPVVVFLLISGLVCYLYWRRKYTENKDEDVDLDIEEEIEGSNMGPRKFQLKELKLATGNFHSKNELGRGGFGTVYKGILKENNMEIAVKRLSKESRHGKQEFLAEVTTISRLRHKNLVKLIGWCYESKELLLVYELMPKGSLDKLIFSDESLIAEAVILCWENRHNIICGVASALDYLHNGCEKRVLHRDVKSSNIMLDSEFNARLGDFGLARIVQQNGKTHHSTNVIAGTPGYMAPECIFTGIASVETDVYGFGVFILEVSSGRKPGNNSNIVDWVWELYSRERILDALDPQLNGDLDKEQKECVFKLGLACCHPNPNARPSMRIALQVLTGETAPPVLPINKPAFMWPPMASQFSDDLELSFGGGQLSPSTDLSGACDPPMHIQTIQSTNCTDGPLQENHTSAVISTTQQTHIKHLSS</sequence>
<evidence type="ECO:0000256" key="1">
    <source>
        <dbReference type="ARBA" id="ARBA00004479"/>
    </source>
</evidence>
<comment type="similarity">
    <text evidence="3">In the C-terminal section; belongs to the protein kinase superfamily. Ser/Thr protein kinase family.</text>
</comment>
<dbReference type="InterPro" id="IPR013320">
    <property type="entry name" value="ConA-like_dom_sf"/>
</dbReference>
<dbReference type="FunFam" id="3.30.200.20:FF:000168">
    <property type="entry name" value="L-type lectin-domain containing receptor kinase IX.1"/>
    <property type="match status" value="1"/>
</dbReference>
<evidence type="ECO:0000256" key="13">
    <source>
        <dbReference type="PROSITE-ProRule" id="PRU10141"/>
    </source>
</evidence>
<evidence type="ECO:0000256" key="15">
    <source>
        <dbReference type="SAM" id="SignalP"/>
    </source>
</evidence>
<dbReference type="FunFam" id="1.10.510.10:FF:000626">
    <property type="entry name" value="probable L-type lectin-domain containing receptor kinase S.5"/>
    <property type="match status" value="1"/>
</dbReference>
<gene>
    <name evidence="17" type="ORF">HHK36_017658</name>
</gene>
<dbReference type="CDD" id="cd06899">
    <property type="entry name" value="lectin_legume_LecRK_Arcelin_ConA"/>
    <property type="match status" value="1"/>
</dbReference>
<evidence type="ECO:0000256" key="2">
    <source>
        <dbReference type="ARBA" id="ARBA00008536"/>
    </source>
</evidence>
<dbReference type="Pfam" id="PF00069">
    <property type="entry name" value="Pkinase"/>
    <property type="match status" value="1"/>
</dbReference>
<dbReference type="SUPFAM" id="SSF49899">
    <property type="entry name" value="Concanavalin A-like lectins/glucanases"/>
    <property type="match status" value="1"/>
</dbReference>
<feature type="binding site" evidence="13">
    <location>
        <position position="374"/>
    </location>
    <ligand>
        <name>ATP</name>
        <dbReference type="ChEBI" id="CHEBI:30616"/>
    </ligand>
</feature>
<keyword evidence="7" id="KW-0430">Lectin</keyword>
<dbReference type="AlphaFoldDB" id="A0A835DAJ8"/>
<evidence type="ECO:0000256" key="10">
    <source>
        <dbReference type="ARBA" id="ARBA00022840"/>
    </source>
</evidence>
<evidence type="ECO:0000256" key="5">
    <source>
        <dbReference type="ARBA" id="ARBA00022692"/>
    </source>
</evidence>
<dbReference type="GO" id="GO:0005524">
    <property type="term" value="F:ATP binding"/>
    <property type="evidence" value="ECO:0007669"/>
    <property type="project" value="UniProtKB-UniRule"/>
</dbReference>
<dbReference type="InterPro" id="IPR001220">
    <property type="entry name" value="Legume_lectin_dom"/>
</dbReference>
<dbReference type="GO" id="GO:0016020">
    <property type="term" value="C:membrane"/>
    <property type="evidence" value="ECO:0007669"/>
    <property type="project" value="UniProtKB-SubCell"/>
</dbReference>
<dbReference type="OMA" id="YANIEAH"/>
<dbReference type="OrthoDB" id="4062651at2759"/>
<keyword evidence="5 14" id="KW-0812">Transmembrane</keyword>
<dbReference type="Pfam" id="PF00139">
    <property type="entry name" value="Lectin_legB"/>
    <property type="match status" value="1"/>
</dbReference>
<feature type="domain" description="Protein kinase" evidence="16">
    <location>
        <begin position="345"/>
        <end position="625"/>
    </location>
</feature>
<dbReference type="InterPro" id="IPR050528">
    <property type="entry name" value="L-type_Lectin-RKs"/>
</dbReference>
<keyword evidence="4" id="KW-0808">Transferase</keyword>
<feature type="transmembrane region" description="Helical" evidence="14">
    <location>
        <begin position="280"/>
        <end position="303"/>
    </location>
</feature>
<organism evidence="17 18">
    <name type="scientific">Tetracentron sinense</name>
    <name type="common">Spur-leaf</name>
    <dbReference type="NCBI Taxonomy" id="13715"/>
    <lineage>
        <taxon>Eukaryota</taxon>
        <taxon>Viridiplantae</taxon>
        <taxon>Streptophyta</taxon>
        <taxon>Embryophyta</taxon>
        <taxon>Tracheophyta</taxon>
        <taxon>Spermatophyta</taxon>
        <taxon>Magnoliopsida</taxon>
        <taxon>Trochodendrales</taxon>
        <taxon>Trochodendraceae</taxon>
        <taxon>Tetracentron</taxon>
    </lineage>
</organism>
<dbReference type="Gene3D" id="1.10.510.10">
    <property type="entry name" value="Transferase(Phosphotransferase) domain 1"/>
    <property type="match status" value="1"/>
</dbReference>
<feature type="chain" id="PRO_5032573988" description="Protein kinase domain-containing protein" evidence="15">
    <location>
        <begin position="29"/>
        <end position="705"/>
    </location>
</feature>
<dbReference type="InterPro" id="IPR008271">
    <property type="entry name" value="Ser/Thr_kinase_AS"/>
</dbReference>
<evidence type="ECO:0000256" key="7">
    <source>
        <dbReference type="ARBA" id="ARBA00022734"/>
    </source>
</evidence>
<evidence type="ECO:0000313" key="17">
    <source>
        <dbReference type="EMBL" id="KAF8396046.1"/>
    </source>
</evidence>
<dbReference type="PROSITE" id="PS50011">
    <property type="entry name" value="PROTEIN_KINASE_DOM"/>
    <property type="match status" value="1"/>
</dbReference>
<evidence type="ECO:0000256" key="4">
    <source>
        <dbReference type="ARBA" id="ARBA00022679"/>
    </source>
</evidence>
<keyword evidence="18" id="KW-1185">Reference proteome</keyword>
<dbReference type="InterPro" id="IPR000719">
    <property type="entry name" value="Prot_kinase_dom"/>
</dbReference>
<dbReference type="SMART" id="SM00220">
    <property type="entry name" value="S_TKc"/>
    <property type="match status" value="1"/>
</dbReference>
<dbReference type="FunFam" id="2.60.120.200:FF:000198">
    <property type="entry name" value="Probable L-type lectin-domain containing receptor kinase S.5"/>
    <property type="match status" value="1"/>
</dbReference>
<keyword evidence="9" id="KW-0418">Kinase</keyword>
<comment type="subcellular location">
    <subcellularLocation>
        <location evidence="1">Membrane</location>
        <topology evidence="1">Single-pass type I membrane protein</topology>
    </subcellularLocation>
</comment>
<evidence type="ECO:0000256" key="8">
    <source>
        <dbReference type="ARBA" id="ARBA00022741"/>
    </source>
</evidence>
<name>A0A835DAJ8_TETSI</name>
<evidence type="ECO:0000256" key="6">
    <source>
        <dbReference type="ARBA" id="ARBA00022729"/>
    </source>
</evidence>
<comment type="similarity">
    <text evidence="2">In the N-terminal section; belongs to the leguminous lectin family.</text>
</comment>
<feature type="signal peptide" evidence="15">
    <location>
        <begin position="1"/>
        <end position="28"/>
    </location>
</feature>
<keyword evidence="10 13" id="KW-0067">ATP-binding</keyword>
<evidence type="ECO:0000256" key="3">
    <source>
        <dbReference type="ARBA" id="ARBA00010217"/>
    </source>
</evidence>
<dbReference type="InterPro" id="IPR017441">
    <property type="entry name" value="Protein_kinase_ATP_BS"/>
</dbReference>
<keyword evidence="8 13" id="KW-0547">Nucleotide-binding</keyword>
<dbReference type="SUPFAM" id="SSF56112">
    <property type="entry name" value="Protein kinase-like (PK-like)"/>
    <property type="match status" value="1"/>
</dbReference>
<dbReference type="InterPro" id="IPR011009">
    <property type="entry name" value="Kinase-like_dom_sf"/>
</dbReference>
<dbReference type="GO" id="GO:0030246">
    <property type="term" value="F:carbohydrate binding"/>
    <property type="evidence" value="ECO:0007669"/>
    <property type="project" value="UniProtKB-KW"/>
</dbReference>
<dbReference type="Proteomes" id="UP000655225">
    <property type="component" value="Unassembled WGS sequence"/>
</dbReference>
<reference evidence="17 18" key="1">
    <citation type="submission" date="2020-04" db="EMBL/GenBank/DDBJ databases">
        <title>Plant Genome Project.</title>
        <authorList>
            <person name="Zhang R.-G."/>
        </authorList>
    </citation>
    <scope>NUCLEOTIDE SEQUENCE [LARGE SCALE GENOMIC DNA]</scope>
    <source>
        <strain evidence="17">YNK0</strain>
        <tissue evidence="17">Leaf</tissue>
    </source>
</reference>
<dbReference type="PROSITE" id="PS00107">
    <property type="entry name" value="PROTEIN_KINASE_ATP"/>
    <property type="match status" value="1"/>
</dbReference>
<dbReference type="GO" id="GO:0004672">
    <property type="term" value="F:protein kinase activity"/>
    <property type="evidence" value="ECO:0007669"/>
    <property type="project" value="InterPro"/>
</dbReference>
<comment type="caution">
    <text evidence="17">The sequence shown here is derived from an EMBL/GenBank/DDBJ whole genome shotgun (WGS) entry which is preliminary data.</text>
</comment>
<keyword evidence="6 15" id="KW-0732">Signal</keyword>
<evidence type="ECO:0000313" key="18">
    <source>
        <dbReference type="Proteomes" id="UP000655225"/>
    </source>
</evidence>
<evidence type="ECO:0000259" key="16">
    <source>
        <dbReference type="PROSITE" id="PS50011"/>
    </source>
</evidence>
<dbReference type="PROSITE" id="PS00108">
    <property type="entry name" value="PROTEIN_KINASE_ST"/>
    <property type="match status" value="1"/>
</dbReference>
<dbReference type="Gene3D" id="3.30.200.20">
    <property type="entry name" value="Phosphorylase Kinase, domain 1"/>
    <property type="match status" value="1"/>
</dbReference>
<proteinExistence type="inferred from homology"/>
<dbReference type="CDD" id="cd14066">
    <property type="entry name" value="STKc_IRAK"/>
    <property type="match status" value="1"/>
</dbReference>
<keyword evidence="11 14" id="KW-1133">Transmembrane helix</keyword>
<accession>A0A835DAJ8</accession>
<evidence type="ECO:0000256" key="14">
    <source>
        <dbReference type="SAM" id="Phobius"/>
    </source>
</evidence>
<evidence type="ECO:0000256" key="11">
    <source>
        <dbReference type="ARBA" id="ARBA00022989"/>
    </source>
</evidence>
<dbReference type="EMBL" id="JABCRI010000012">
    <property type="protein sequence ID" value="KAF8396046.1"/>
    <property type="molecule type" value="Genomic_DNA"/>
</dbReference>
<evidence type="ECO:0000256" key="12">
    <source>
        <dbReference type="ARBA" id="ARBA00023136"/>
    </source>
</evidence>
<dbReference type="PANTHER" id="PTHR27007">
    <property type="match status" value="1"/>
</dbReference>
<evidence type="ECO:0000256" key="9">
    <source>
        <dbReference type="ARBA" id="ARBA00022777"/>
    </source>
</evidence>